<dbReference type="InterPro" id="IPR008928">
    <property type="entry name" value="6-hairpin_glycosidase_sf"/>
</dbReference>
<dbReference type="InParanoid" id="A0A164ZM10"/>
<dbReference type="EMBL" id="KV407467">
    <property type="protein sequence ID" value="KZF19261.1"/>
    <property type="molecule type" value="Genomic_DNA"/>
</dbReference>
<dbReference type="Proteomes" id="UP000076632">
    <property type="component" value="Unassembled WGS sequence"/>
</dbReference>
<organism evidence="1 2">
    <name type="scientific">Xylona heveae (strain CBS 132557 / TC161)</name>
    <dbReference type="NCBI Taxonomy" id="1328760"/>
    <lineage>
        <taxon>Eukaryota</taxon>
        <taxon>Fungi</taxon>
        <taxon>Dikarya</taxon>
        <taxon>Ascomycota</taxon>
        <taxon>Pezizomycotina</taxon>
        <taxon>Xylonomycetes</taxon>
        <taxon>Xylonales</taxon>
        <taxon>Xylonaceae</taxon>
        <taxon>Xylona</taxon>
    </lineage>
</organism>
<evidence type="ECO:0000313" key="2">
    <source>
        <dbReference type="Proteomes" id="UP000076632"/>
    </source>
</evidence>
<dbReference type="GO" id="GO:0005975">
    <property type="term" value="P:carbohydrate metabolic process"/>
    <property type="evidence" value="ECO:0007669"/>
    <property type="project" value="InterPro"/>
</dbReference>
<dbReference type="GeneID" id="28896507"/>
<dbReference type="OMA" id="AFGVVNF"/>
<name>A0A164ZM10_XYLHT</name>
<sequence>MAGETPPPAFLTAMEHVYGSIRSLSNADASSWTPPPMSEGHKGRYLWTDSFGVVNLLTLYKTKNDERYLSLARQLIHKVHSILGFTRDGSARLPGASEEWPLRGGLRIGKEDESGPDGDGQYHHYLTMWMFALSRMTLASGDPWYNEQAVSLAETIHPRFVYPAPHGSGGRPRMVWKMSMDLSHPLVRSEGNLDPMDGFVVFSLLRQVAASNILEKEIGEYKRIVDTKWKGYSSDDPLDLGMTLWTAHWFKGEQTWATGLADRAVEDLDDLFEQDYFEVPTRYRLAFREFGTCLGIRSHNLGPGWDARARQITSAWERAKLVPDPAEEHKSGLMNKLLPITLVMYATALYPGGFRKGFFDS</sequence>
<dbReference type="RefSeq" id="XP_018184816.1">
    <property type="nucleotide sequence ID" value="XM_018331370.1"/>
</dbReference>
<dbReference type="AlphaFoldDB" id="A0A164ZM10"/>
<dbReference type="STRING" id="1328760.A0A164ZM10"/>
<evidence type="ECO:0000313" key="1">
    <source>
        <dbReference type="EMBL" id="KZF19261.1"/>
    </source>
</evidence>
<dbReference type="SUPFAM" id="SSF48208">
    <property type="entry name" value="Six-hairpin glycosidases"/>
    <property type="match status" value="1"/>
</dbReference>
<proteinExistence type="predicted"/>
<dbReference type="OrthoDB" id="302966at2759"/>
<protein>
    <submittedName>
        <fullName evidence="1">Uncharacterized protein</fullName>
    </submittedName>
</protein>
<gene>
    <name evidence="1" type="ORF">L228DRAFT_241921</name>
</gene>
<keyword evidence="2" id="KW-1185">Reference proteome</keyword>
<accession>A0A164ZM10</accession>
<reference evidence="1 2" key="1">
    <citation type="journal article" date="2016" name="Fungal Biol.">
        <title>The genome of Xylona heveae provides a window into fungal endophytism.</title>
        <authorList>
            <person name="Gazis R."/>
            <person name="Kuo A."/>
            <person name="Riley R."/>
            <person name="LaButti K."/>
            <person name="Lipzen A."/>
            <person name="Lin J."/>
            <person name="Amirebrahimi M."/>
            <person name="Hesse C.N."/>
            <person name="Spatafora J.W."/>
            <person name="Henrissat B."/>
            <person name="Hainaut M."/>
            <person name="Grigoriev I.V."/>
            <person name="Hibbett D.S."/>
        </authorList>
    </citation>
    <scope>NUCLEOTIDE SEQUENCE [LARGE SCALE GENOMIC DNA]</scope>
    <source>
        <strain evidence="1 2">TC161</strain>
    </source>
</reference>